<evidence type="ECO:0000313" key="3">
    <source>
        <dbReference type="Proteomes" id="UP000748025"/>
    </source>
</evidence>
<sequence length="111" mass="12646">MRQFRAPRRQGTAERSRHGPRGSRGSKDSIRSMRSRRRELWRRDAPADQTCGYTVIWYVVSRAWFREIDHLTGHGNGDTDGTDDADDADDIGRGPLEVGEEEFKGSLRRGA</sequence>
<dbReference type="AlphaFoldDB" id="A0A9P7N860"/>
<feature type="region of interest" description="Disordered" evidence="1">
    <location>
        <begin position="1"/>
        <end position="44"/>
    </location>
</feature>
<dbReference type="EMBL" id="SRPW01001931">
    <property type="protein sequence ID" value="KAG5997612.1"/>
    <property type="molecule type" value="Genomic_DNA"/>
</dbReference>
<feature type="compositionally biased region" description="Acidic residues" evidence="1">
    <location>
        <begin position="80"/>
        <end position="89"/>
    </location>
</feature>
<reference evidence="2" key="1">
    <citation type="journal article" date="2020" name="bioRxiv">
        <title>Whole genome comparisons of ergot fungi reveals the divergence and evolution of species within the genus Claviceps are the result of varying mechanisms driving genome evolution and host range expansion.</title>
        <authorList>
            <person name="Wyka S.A."/>
            <person name="Mondo S.J."/>
            <person name="Liu M."/>
            <person name="Dettman J."/>
            <person name="Nalam V."/>
            <person name="Broders K.D."/>
        </authorList>
    </citation>
    <scope>NUCLEOTIDE SEQUENCE</scope>
    <source>
        <strain evidence="2">CCC 602</strain>
    </source>
</reference>
<keyword evidence="3" id="KW-1185">Reference proteome</keyword>
<comment type="caution">
    <text evidence="2">The sequence shown here is derived from an EMBL/GenBank/DDBJ whole genome shotgun (WGS) entry which is preliminary data.</text>
</comment>
<feature type="region of interest" description="Disordered" evidence="1">
    <location>
        <begin position="70"/>
        <end position="111"/>
    </location>
</feature>
<evidence type="ECO:0000313" key="2">
    <source>
        <dbReference type="EMBL" id="KAG5997612.1"/>
    </source>
</evidence>
<organism evidence="2 3">
    <name type="scientific">Claviceps pusilla</name>
    <dbReference type="NCBI Taxonomy" id="123648"/>
    <lineage>
        <taxon>Eukaryota</taxon>
        <taxon>Fungi</taxon>
        <taxon>Dikarya</taxon>
        <taxon>Ascomycota</taxon>
        <taxon>Pezizomycotina</taxon>
        <taxon>Sordariomycetes</taxon>
        <taxon>Hypocreomycetidae</taxon>
        <taxon>Hypocreales</taxon>
        <taxon>Clavicipitaceae</taxon>
        <taxon>Claviceps</taxon>
    </lineage>
</organism>
<accession>A0A9P7N860</accession>
<protein>
    <submittedName>
        <fullName evidence="2">Uncharacterized protein</fullName>
    </submittedName>
</protein>
<name>A0A9P7N860_9HYPO</name>
<gene>
    <name evidence="2" type="ORF">E4U43_002593</name>
</gene>
<dbReference type="Proteomes" id="UP000748025">
    <property type="component" value="Unassembled WGS sequence"/>
</dbReference>
<proteinExistence type="predicted"/>
<evidence type="ECO:0000256" key="1">
    <source>
        <dbReference type="SAM" id="MobiDB-lite"/>
    </source>
</evidence>